<comment type="caution">
    <text evidence="2">The sequence shown here is derived from an EMBL/GenBank/DDBJ whole genome shotgun (WGS) entry which is preliminary data.</text>
</comment>
<dbReference type="AlphaFoldDB" id="A0A7C8MIF9"/>
<dbReference type="InParanoid" id="A0A7C8MIF9"/>
<feature type="compositionally biased region" description="Polar residues" evidence="1">
    <location>
        <begin position="1"/>
        <end position="13"/>
    </location>
</feature>
<evidence type="ECO:0000256" key="1">
    <source>
        <dbReference type="SAM" id="MobiDB-lite"/>
    </source>
</evidence>
<dbReference type="EMBL" id="WUBL01000114">
    <property type="protein sequence ID" value="KAF2965472.1"/>
    <property type="molecule type" value="Genomic_DNA"/>
</dbReference>
<feature type="region of interest" description="Disordered" evidence="1">
    <location>
        <begin position="47"/>
        <end position="66"/>
    </location>
</feature>
<reference evidence="2 3" key="1">
    <citation type="submission" date="2019-12" db="EMBL/GenBank/DDBJ databases">
        <title>Draft genome sequence of the ascomycete Xylaria multiplex DSM 110363.</title>
        <authorList>
            <person name="Buettner E."/>
            <person name="Kellner H."/>
        </authorList>
    </citation>
    <scope>NUCLEOTIDE SEQUENCE [LARGE SCALE GENOMIC DNA]</scope>
    <source>
        <strain evidence="2 3">DSM 110363</strain>
    </source>
</reference>
<feature type="compositionally biased region" description="Low complexity" evidence="1">
    <location>
        <begin position="14"/>
        <end position="29"/>
    </location>
</feature>
<organism evidence="2 3">
    <name type="scientific">Xylaria multiplex</name>
    <dbReference type="NCBI Taxonomy" id="323545"/>
    <lineage>
        <taxon>Eukaryota</taxon>
        <taxon>Fungi</taxon>
        <taxon>Dikarya</taxon>
        <taxon>Ascomycota</taxon>
        <taxon>Pezizomycotina</taxon>
        <taxon>Sordariomycetes</taxon>
        <taxon>Xylariomycetidae</taxon>
        <taxon>Xylariales</taxon>
        <taxon>Xylariaceae</taxon>
        <taxon>Xylaria</taxon>
    </lineage>
</organism>
<evidence type="ECO:0000313" key="3">
    <source>
        <dbReference type="Proteomes" id="UP000481858"/>
    </source>
</evidence>
<sequence length="410" mass="47221">MSHHNTQPGGPTASNNRSTSRISSTVSNTFQAQQEAIPNTTLQVGITQHLNLPPPPPPHHDGLGEQHNGIQRWYWPWGRPQINPNYIFIDINPNTQEVVPKDFIEQAFRNDAKLRKIEEALKEKVQECDEIKEHWQAAVGELNDLKSSKQKFVVDDAEMTAKWKSLQYAIKNLARTYFCNLIPLDQLSHNKASFLRGGSPLYQQILSTEGQVHLLFQSLIWKYITEGILRNPTIVWGENLSAAFTTLLKVGWNSAEDYHAWRAQTGEMIQCMKGVHDRQRRQLKRELRKISQFMPEDKLSNEKYAMIFRHSVEEIIDKAIELAIIFNQSWSAYEVEVVSYGKEFDSTMMEYGEECNAPRVDLMVSPALIKFGNSRGKNYDQWLVLAKSHVHSFVKHPQEEEDKEDCLIDC</sequence>
<proteinExistence type="predicted"/>
<accession>A0A7C8MIF9</accession>
<evidence type="ECO:0000313" key="2">
    <source>
        <dbReference type="EMBL" id="KAF2965472.1"/>
    </source>
</evidence>
<keyword evidence="3" id="KW-1185">Reference proteome</keyword>
<dbReference type="Proteomes" id="UP000481858">
    <property type="component" value="Unassembled WGS sequence"/>
</dbReference>
<name>A0A7C8MIF9_9PEZI</name>
<gene>
    <name evidence="2" type="ORF">GQX73_g8076</name>
</gene>
<dbReference type="OrthoDB" id="5213630at2759"/>
<protein>
    <submittedName>
        <fullName evidence="2">Uncharacterized protein</fullName>
    </submittedName>
</protein>
<feature type="region of interest" description="Disordered" evidence="1">
    <location>
        <begin position="1"/>
        <end position="30"/>
    </location>
</feature>